<evidence type="ECO:0000313" key="1">
    <source>
        <dbReference type="EMBL" id="GFP20662.1"/>
    </source>
</evidence>
<dbReference type="Proteomes" id="UP000574717">
    <property type="component" value="Unassembled WGS sequence"/>
</dbReference>
<name>A0A6V8NK15_9ACTN</name>
<comment type="caution">
    <text evidence="1">The sequence shown here is derived from an EMBL/GenBank/DDBJ whole genome shotgun (WGS) entry which is preliminary data.</text>
</comment>
<feature type="non-terminal residue" evidence="1">
    <location>
        <position position="22"/>
    </location>
</feature>
<protein>
    <submittedName>
        <fullName evidence="1">Uncharacterized protein</fullName>
    </submittedName>
</protein>
<dbReference type="AlphaFoldDB" id="A0A6V8NK15"/>
<dbReference type="EMBL" id="BLRU01000593">
    <property type="protein sequence ID" value="GFP20662.1"/>
    <property type="molecule type" value="Genomic_DNA"/>
</dbReference>
<sequence>MTVVSLNEIISYARKKKVAAER</sequence>
<proteinExistence type="predicted"/>
<reference evidence="1 2" key="1">
    <citation type="journal article" date="2020" name="Front. Microbiol.">
        <title>Single-cell genomics of novel Actinobacteria with the Wood-Ljungdahl pathway discovered in a serpentinizing system.</title>
        <authorList>
            <person name="Merino N."/>
            <person name="Kawai M."/>
            <person name="Boyd E.S."/>
            <person name="Colman D.R."/>
            <person name="McGlynn S.E."/>
            <person name="Nealson K.H."/>
            <person name="Kurokawa K."/>
            <person name="Hongoh Y."/>
        </authorList>
    </citation>
    <scope>NUCLEOTIDE SEQUENCE [LARGE SCALE GENOMIC DNA]</scope>
    <source>
        <strain evidence="1 2">S03</strain>
    </source>
</reference>
<accession>A0A6V8NK15</accession>
<organism evidence="1 2">
    <name type="scientific">Candidatus Hakubella thermalkaliphila</name>
    <dbReference type="NCBI Taxonomy" id="2754717"/>
    <lineage>
        <taxon>Bacteria</taxon>
        <taxon>Bacillati</taxon>
        <taxon>Actinomycetota</taxon>
        <taxon>Actinomycetota incertae sedis</taxon>
        <taxon>Candidatus Hakubellales</taxon>
        <taxon>Candidatus Hakubellaceae</taxon>
        <taxon>Candidatus Hakubella</taxon>
    </lineage>
</organism>
<evidence type="ECO:0000313" key="2">
    <source>
        <dbReference type="Proteomes" id="UP000574717"/>
    </source>
</evidence>
<gene>
    <name evidence="1" type="ORF">HKBW3S03_02165</name>
</gene>